<feature type="domain" description="Zn(2)-C6 fungal-type" evidence="8">
    <location>
        <begin position="18"/>
        <end position="51"/>
    </location>
</feature>
<comment type="subcellular location">
    <subcellularLocation>
        <location evidence="1">Nucleus</location>
    </subcellularLocation>
</comment>
<dbReference type="SUPFAM" id="SSF57701">
    <property type="entry name" value="Zn2/Cys6 DNA-binding domain"/>
    <property type="match status" value="1"/>
</dbReference>
<evidence type="ECO:0000256" key="5">
    <source>
        <dbReference type="ARBA" id="ARBA00023163"/>
    </source>
</evidence>
<dbReference type="Pfam" id="PF04082">
    <property type="entry name" value="Fungal_trans"/>
    <property type="match status" value="1"/>
</dbReference>
<dbReference type="PROSITE" id="PS00463">
    <property type="entry name" value="ZN2_CY6_FUNGAL_1"/>
    <property type="match status" value="1"/>
</dbReference>
<dbReference type="GO" id="GO:0000981">
    <property type="term" value="F:DNA-binding transcription factor activity, RNA polymerase II-specific"/>
    <property type="evidence" value="ECO:0007669"/>
    <property type="project" value="InterPro"/>
</dbReference>
<gene>
    <name evidence="9" type="ORF">B0H63DRAFT_463977</name>
</gene>
<dbReference type="PANTHER" id="PTHR31845:SF21">
    <property type="entry name" value="REGULATORY PROTEIN LEU3"/>
    <property type="match status" value="1"/>
</dbReference>
<dbReference type="EMBL" id="JAULSW010000002">
    <property type="protein sequence ID" value="KAK3389577.1"/>
    <property type="molecule type" value="Genomic_DNA"/>
</dbReference>
<dbReference type="CDD" id="cd00067">
    <property type="entry name" value="GAL4"/>
    <property type="match status" value="1"/>
</dbReference>
<evidence type="ECO:0000256" key="6">
    <source>
        <dbReference type="ARBA" id="ARBA00023242"/>
    </source>
</evidence>
<dbReference type="GO" id="GO:0005634">
    <property type="term" value="C:nucleus"/>
    <property type="evidence" value="ECO:0007669"/>
    <property type="project" value="UniProtKB-SubCell"/>
</dbReference>
<evidence type="ECO:0000256" key="4">
    <source>
        <dbReference type="ARBA" id="ARBA00023125"/>
    </source>
</evidence>
<reference evidence="9" key="1">
    <citation type="journal article" date="2023" name="Mol. Phylogenet. Evol.">
        <title>Genome-scale phylogeny and comparative genomics of the fungal order Sordariales.</title>
        <authorList>
            <person name="Hensen N."/>
            <person name="Bonometti L."/>
            <person name="Westerberg I."/>
            <person name="Brannstrom I.O."/>
            <person name="Guillou S."/>
            <person name="Cros-Aarteil S."/>
            <person name="Calhoun S."/>
            <person name="Haridas S."/>
            <person name="Kuo A."/>
            <person name="Mondo S."/>
            <person name="Pangilinan J."/>
            <person name="Riley R."/>
            <person name="LaButti K."/>
            <person name="Andreopoulos B."/>
            <person name="Lipzen A."/>
            <person name="Chen C."/>
            <person name="Yan M."/>
            <person name="Daum C."/>
            <person name="Ng V."/>
            <person name="Clum A."/>
            <person name="Steindorff A."/>
            <person name="Ohm R.A."/>
            <person name="Martin F."/>
            <person name="Silar P."/>
            <person name="Natvig D.O."/>
            <person name="Lalanne C."/>
            <person name="Gautier V."/>
            <person name="Ament-Velasquez S.L."/>
            <person name="Kruys A."/>
            <person name="Hutchinson M.I."/>
            <person name="Powell A.J."/>
            <person name="Barry K."/>
            <person name="Miller A.N."/>
            <person name="Grigoriev I.V."/>
            <person name="Debuchy R."/>
            <person name="Gladieux P."/>
            <person name="Hiltunen Thoren M."/>
            <person name="Johannesson H."/>
        </authorList>
    </citation>
    <scope>NUCLEOTIDE SEQUENCE</scope>
    <source>
        <strain evidence="9">CBS 232.78</strain>
    </source>
</reference>
<dbReference type="PANTHER" id="PTHR31845">
    <property type="entry name" value="FINGER DOMAIN PROTEIN, PUTATIVE-RELATED"/>
    <property type="match status" value="1"/>
</dbReference>
<dbReference type="InterPro" id="IPR036864">
    <property type="entry name" value="Zn2-C6_fun-type_DNA-bd_sf"/>
</dbReference>
<dbReference type="AlphaFoldDB" id="A0AAE0NXK3"/>
<dbReference type="PROSITE" id="PS50048">
    <property type="entry name" value="ZN2_CY6_FUNGAL_2"/>
    <property type="match status" value="1"/>
</dbReference>
<evidence type="ECO:0000313" key="10">
    <source>
        <dbReference type="Proteomes" id="UP001285441"/>
    </source>
</evidence>
<keyword evidence="6" id="KW-0539">Nucleus</keyword>
<evidence type="ECO:0000256" key="1">
    <source>
        <dbReference type="ARBA" id="ARBA00004123"/>
    </source>
</evidence>
<dbReference type="Proteomes" id="UP001285441">
    <property type="component" value="Unassembled WGS sequence"/>
</dbReference>
<keyword evidence="3" id="KW-0805">Transcription regulation</keyword>
<dbReference type="Pfam" id="PF00172">
    <property type="entry name" value="Zn_clus"/>
    <property type="match status" value="1"/>
</dbReference>
<keyword evidence="10" id="KW-1185">Reference proteome</keyword>
<evidence type="ECO:0000256" key="2">
    <source>
        <dbReference type="ARBA" id="ARBA00022723"/>
    </source>
</evidence>
<keyword evidence="4" id="KW-0238">DNA-binding</keyword>
<comment type="caution">
    <text evidence="9">The sequence shown here is derived from an EMBL/GenBank/DDBJ whole genome shotgun (WGS) entry which is preliminary data.</text>
</comment>
<feature type="compositionally biased region" description="Polar residues" evidence="7">
    <location>
        <begin position="613"/>
        <end position="622"/>
    </location>
</feature>
<dbReference type="Gene3D" id="4.10.240.10">
    <property type="entry name" value="Zn(2)-C6 fungal-type DNA-binding domain"/>
    <property type="match status" value="1"/>
</dbReference>
<dbReference type="InterPro" id="IPR051089">
    <property type="entry name" value="prtT"/>
</dbReference>
<dbReference type="CDD" id="cd12148">
    <property type="entry name" value="fungal_TF_MHR"/>
    <property type="match status" value="1"/>
</dbReference>
<reference evidence="9" key="2">
    <citation type="submission" date="2023-06" db="EMBL/GenBank/DDBJ databases">
        <authorList>
            <consortium name="Lawrence Berkeley National Laboratory"/>
            <person name="Haridas S."/>
            <person name="Hensen N."/>
            <person name="Bonometti L."/>
            <person name="Westerberg I."/>
            <person name="Brannstrom I.O."/>
            <person name="Guillou S."/>
            <person name="Cros-Aarteil S."/>
            <person name="Calhoun S."/>
            <person name="Kuo A."/>
            <person name="Mondo S."/>
            <person name="Pangilinan J."/>
            <person name="Riley R."/>
            <person name="LaButti K."/>
            <person name="Andreopoulos B."/>
            <person name="Lipzen A."/>
            <person name="Chen C."/>
            <person name="Yanf M."/>
            <person name="Daum C."/>
            <person name="Ng V."/>
            <person name="Clum A."/>
            <person name="Steindorff A."/>
            <person name="Ohm R."/>
            <person name="Martin F."/>
            <person name="Silar P."/>
            <person name="Natvig D."/>
            <person name="Lalanne C."/>
            <person name="Gautier V."/>
            <person name="Ament-velasquez S.L."/>
            <person name="Kruys A."/>
            <person name="Hutchinson M.I."/>
            <person name="Powell A.J."/>
            <person name="Barry K."/>
            <person name="Miller A.N."/>
            <person name="Grigoriev I.V."/>
            <person name="Debuchy R."/>
            <person name="Gladieux P."/>
            <person name="Thoren M.H."/>
            <person name="Johannesson H."/>
        </authorList>
    </citation>
    <scope>NUCLEOTIDE SEQUENCE</scope>
    <source>
        <strain evidence="9">CBS 232.78</strain>
    </source>
</reference>
<proteinExistence type="predicted"/>
<dbReference type="GO" id="GO:0008270">
    <property type="term" value="F:zinc ion binding"/>
    <property type="evidence" value="ECO:0007669"/>
    <property type="project" value="InterPro"/>
</dbReference>
<dbReference type="GO" id="GO:0006351">
    <property type="term" value="P:DNA-templated transcription"/>
    <property type="evidence" value="ECO:0007669"/>
    <property type="project" value="InterPro"/>
</dbReference>
<accession>A0AAE0NXK3</accession>
<evidence type="ECO:0000259" key="8">
    <source>
        <dbReference type="PROSITE" id="PS50048"/>
    </source>
</evidence>
<dbReference type="InterPro" id="IPR007219">
    <property type="entry name" value="XnlR_reg_dom"/>
</dbReference>
<keyword evidence="2" id="KW-0479">Metal-binding</keyword>
<keyword evidence="5" id="KW-0804">Transcription</keyword>
<protein>
    <recommendedName>
        <fullName evidence="8">Zn(2)-C6 fungal-type domain-containing protein</fullName>
    </recommendedName>
</protein>
<evidence type="ECO:0000256" key="7">
    <source>
        <dbReference type="SAM" id="MobiDB-lite"/>
    </source>
</evidence>
<evidence type="ECO:0000256" key="3">
    <source>
        <dbReference type="ARBA" id="ARBA00023015"/>
    </source>
</evidence>
<evidence type="ECO:0000313" key="9">
    <source>
        <dbReference type="EMBL" id="KAK3389577.1"/>
    </source>
</evidence>
<dbReference type="GO" id="GO:0000976">
    <property type="term" value="F:transcription cis-regulatory region binding"/>
    <property type="evidence" value="ECO:0007669"/>
    <property type="project" value="TreeGrafter"/>
</dbReference>
<organism evidence="9 10">
    <name type="scientific">Podospora didyma</name>
    <dbReference type="NCBI Taxonomy" id="330526"/>
    <lineage>
        <taxon>Eukaryota</taxon>
        <taxon>Fungi</taxon>
        <taxon>Dikarya</taxon>
        <taxon>Ascomycota</taxon>
        <taxon>Pezizomycotina</taxon>
        <taxon>Sordariomycetes</taxon>
        <taxon>Sordariomycetidae</taxon>
        <taxon>Sordariales</taxon>
        <taxon>Podosporaceae</taxon>
        <taxon>Podospora</taxon>
    </lineage>
</organism>
<dbReference type="InterPro" id="IPR001138">
    <property type="entry name" value="Zn2Cys6_DnaBD"/>
</dbReference>
<feature type="region of interest" description="Disordered" evidence="7">
    <location>
        <begin position="600"/>
        <end position="622"/>
    </location>
</feature>
<sequence length="680" mass="74485">MASRAPIPAASSQGRATSCTACRQVKLRCDARETFPAPCSRCVVKKSACRMDSNFRRTPVRRRLEEVTKELSKYQELLGHDHVASNSSISGGQILATAVSVPASSSYSDGPSSAPQTVGASGMSVVSEASSSTLAMNVLMSGVCFSPDPEQLSIHCVERFVLGDTYLDRQAAFELFQDFQSHLYSYFPVLDTSQTRDEMHEKCPLLFWTIIIITSKYSTTRTSLYAALTPAYENLLAASIVKVTRSVSQLHAVLMIIMWPLPYPGPTHDPSWGYCGLVMNAALQMGMHRPGFHREYGFPDLTQEQVQLRTVTWMMAFQTSVGLSSFLGLPPFIDATPHMDDILGNPSGLPKVIVAQTDIQLHVARFTRALDSSMDGAAKVMYINMFERDLDRLRTTFESTWTGNVEFNLIGAKLYLYSHIFVARKRSQSDRDSRRSNGARSLLLDPGSSKIIYSGLSSAVSYIHSFSELSRVAMSTPASISESPGAFLPHGSNAQMYYPHHYWRTMALAAFYLLKFLALAPDVPVAEQELARNHLTMAHSNLMMYASSVEHTATAKTFELLLRTAGMPAEGKVNTRLGASIIYDGLLTFSQLQKARSAGKLDMDRMVGPEPPSQSAETSATTTGLDLSAAASTPGGYDAAFDNAAFSIAEFLNTDWDLPWYTNFFDFGGGGEGGIGMGHR</sequence>
<dbReference type="SMART" id="SM00066">
    <property type="entry name" value="GAL4"/>
    <property type="match status" value="1"/>
</dbReference>
<name>A0AAE0NXK3_9PEZI</name>